<dbReference type="Proteomes" id="UP000799440">
    <property type="component" value="Unassembled WGS sequence"/>
</dbReference>
<keyword evidence="2" id="KW-1185">Reference proteome</keyword>
<sequence>MARLELIAPFKYVPPSAMSSFMLVVFHFAGKALCCRSRVPGANAFRCFSEDVVEQFKCALIAIKDAGGFEPPPPRRLLVDAFTKALALQEFETEMKRIRKGLDDNLYGSDKQYRKERYRSELKREAAVKKAREVYQKSRREDVRRAREIYQESRHVAASSLSEGNGRDQAEFEYEEVTGGSAPRLADRVIKEYGIGVTEEDWQPRVLKRKREDFEDEDELVQDWLQARPPKLVRSRASNEYQVQEEADEAYFRWIGAF</sequence>
<dbReference type="EMBL" id="MU006611">
    <property type="protein sequence ID" value="KAF2742334.1"/>
    <property type="molecule type" value="Genomic_DNA"/>
</dbReference>
<protein>
    <submittedName>
        <fullName evidence="1">Uncharacterized protein</fullName>
    </submittedName>
</protein>
<gene>
    <name evidence="1" type="ORF">M011DRAFT_512457</name>
</gene>
<organism evidence="1 2">
    <name type="scientific">Sporormia fimetaria CBS 119925</name>
    <dbReference type="NCBI Taxonomy" id="1340428"/>
    <lineage>
        <taxon>Eukaryota</taxon>
        <taxon>Fungi</taxon>
        <taxon>Dikarya</taxon>
        <taxon>Ascomycota</taxon>
        <taxon>Pezizomycotina</taxon>
        <taxon>Dothideomycetes</taxon>
        <taxon>Pleosporomycetidae</taxon>
        <taxon>Pleosporales</taxon>
        <taxon>Sporormiaceae</taxon>
        <taxon>Sporormia</taxon>
    </lineage>
</organism>
<dbReference type="AlphaFoldDB" id="A0A6A6UXY1"/>
<name>A0A6A6UXY1_9PLEO</name>
<accession>A0A6A6UXY1</accession>
<evidence type="ECO:0000313" key="1">
    <source>
        <dbReference type="EMBL" id="KAF2742334.1"/>
    </source>
</evidence>
<reference evidence="1" key="1">
    <citation type="journal article" date="2020" name="Stud. Mycol.">
        <title>101 Dothideomycetes genomes: a test case for predicting lifestyles and emergence of pathogens.</title>
        <authorList>
            <person name="Haridas S."/>
            <person name="Albert R."/>
            <person name="Binder M."/>
            <person name="Bloem J."/>
            <person name="Labutti K."/>
            <person name="Salamov A."/>
            <person name="Andreopoulos B."/>
            <person name="Baker S."/>
            <person name="Barry K."/>
            <person name="Bills G."/>
            <person name="Bluhm B."/>
            <person name="Cannon C."/>
            <person name="Castanera R."/>
            <person name="Culley D."/>
            <person name="Daum C."/>
            <person name="Ezra D."/>
            <person name="Gonzalez J."/>
            <person name="Henrissat B."/>
            <person name="Kuo A."/>
            <person name="Liang C."/>
            <person name="Lipzen A."/>
            <person name="Lutzoni F."/>
            <person name="Magnuson J."/>
            <person name="Mondo S."/>
            <person name="Nolan M."/>
            <person name="Ohm R."/>
            <person name="Pangilinan J."/>
            <person name="Park H.-J."/>
            <person name="Ramirez L."/>
            <person name="Alfaro M."/>
            <person name="Sun H."/>
            <person name="Tritt A."/>
            <person name="Yoshinaga Y."/>
            <person name="Zwiers L.-H."/>
            <person name="Turgeon B."/>
            <person name="Goodwin S."/>
            <person name="Spatafora J."/>
            <person name="Crous P."/>
            <person name="Grigoriev I."/>
        </authorList>
    </citation>
    <scope>NUCLEOTIDE SEQUENCE</scope>
    <source>
        <strain evidence="1">CBS 119925</strain>
    </source>
</reference>
<evidence type="ECO:0000313" key="2">
    <source>
        <dbReference type="Proteomes" id="UP000799440"/>
    </source>
</evidence>
<proteinExistence type="predicted"/>